<name>A0AAW8VDK2_9BACE</name>
<accession>A0AAW8VDK2</accession>
<keyword evidence="1" id="KW-0732">Signal</keyword>
<evidence type="ECO:0000256" key="1">
    <source>
        <dbReference type="SAM" id="SignalP"/>
    </source>
</evidence>
<dbReference type="EMBL" id="JAVSNH010000001">
    <property type="protein sequence ID" value="MDT4510171.1"/>
    <property type="molecule type" value="Genomic_DNA"/>
</dbReference>
<reference evidence="2" key="1">
    <citation type="submission" date="2023-08" db="EMBL/GenBank/DDBJ databases">
        <title>Reintroducing virulent viruses to syntetic microbiomes.</title>
        <authorList>
            <person name="Wilde J."/>
            <person name="Boyes R."/>
            <person name="Robinson A.V."/>
            <person name="Daisley B.A."/>
            <person name="Allen-Vercoe E."/>
        </authorList>
    </citation>
    <scope>NUCLEOTIDE SEQUENCE</scope>
    <source>
        <strain evidence="2">225I_12FAA</strain>
    </source>
</reference>
<dbReference type="Proteomes" id="UP001266995">
    <property type="component" value="Unassembled WGS sequence"/>
</dbReference>
<dbReference type="CDD" id="cd14446">
    <property type="entry name" value="bt3222_like"/>
    <property type="match status" value="1"/>
</dbReference>
<comment type="caution">
    <text evidence="2">The sequence shown here is derived from an EMBL/GenBank/DDBJ whole genome shotgun (WGS) entry which is preliminary data.</text>
</comment>
<evidence type="ECO:0000313" key="3">
    <source>
        <dbReference type="Proteomes" id="UP001266995"/>
    </source>
</evidence>
<dbReference type="InterPro" id="IPR032318">
    <property type="entry name" value="DUF4848"/>
</dbReference>
<gene>
    <name evidence="2" type="ORF">RO785_04145</name>
</gene>
<dbReference type="Pfam" id="PF16140">
    <property type="entry name" value="DUF4848"/>
    <property type="match status" value="1"/>
</dbReference>
<organism evidence="2 3">
    <name type="scientific">Bacteroides cellulosilyticus</name>
    <dbReference type="NCBI Taxonomy" id="246787"/>
    <lineage>
        <taxon>Bacteria</taxon>
        <taxon>Pseudomonadati</taxon>
        <taxon>Bacteroidota</taxon>
        <taxon>Bacteroidia</taxon>
        <taxon>Bacteroidales</taxon>
        <taxon>Bacteroidaceae</taxon>
        <taxon>Bacteroides</taxon>
    </lineage>
</organism>
<proteinExistence type="predicted"/>
<sequence length="318" mass="35761">MKIKSIISIALLLLCISCSNDETLENTKNSKDLEVVNLNDFADNGNTTRSGNVENQAVLKFKDYNVYQETLNKLQGMSLEKKEAFFNDLGFRGAYSSLKEADDELDKIFDIEDDNAFLEAYKEFKDKYEDTYLFNTENTYDLSPYLPFTDAELELLGSNQGYLIIGNEVIAPNNNVPNYKYTATNVNTRAGGFPYDPQWQALAGDVLGVTIKKGKYRSDITLGIDESGNIFMIRVASQKKKKLWSRRHPTNYEADLWVEGGHAHISVENNGDSSAKKRPVAINARQYSGKNVKCAFRNFTTGCCEGQVGNVDFTVYIP</sequence>
<protein>
    <submittedName>
        <fullName evidence="2">DUF4848 domain-containing protein</fullName>
    </submittedName>
</protein>
<dbReference type="AlphaFoldDB" id="A0AAW8VDK2"/>
<feature type="chain" id="PRO_5043443401" evidence="1">
    <location>
        <begin position="21"/>
        <end position="318"/>
    </location>
</feature>
<evidence type="ECO:0000313" key="2">
    <source>
        <dbReference type="EMBL" id="MDT4510171.1"/>
    </source>
</evidence>
<feature type="signal peptide" evidence="1">
    <location>
        <begin position="1"/>
        <end position="20"/>
    </location>
</feature>
<dbReference type="RefSeq" id="WP_195738723.1">
    <property type="nucleotide sequence ID" value="NZ_JADMQL010000004.1"/>
</dbReference>